<accession>A0A2G9Z0Q5</accession>
<dbReference type="GO" id="GO:0006313">
    <property type="term" value="P:DNA transposition"/>
    <property type="evidence" value="ECO:0007669"/>
    <property type="project" value="InterPro"/>
</dbReference>
<gene>
    <name evidence="2" type="ORF">COX35_01435</name>
</gene>
<reference evidence="2 3" key="1">
    <citation type="submission" date="2017-09" db="EMBL/GenBank/DDBJ databases">
        <title>Depth-based differentiation of microbial function through sediment-hosted aquifers and enrichment of novel symbionts in the deep terrestrial subsurface.</title>
        <authorList>
            <person name="Probst A.J."/>
            <person name="Ladd B."/>
            <person name="Jarett J.K."/>
            <person name="Geller-Mcgrath D.E."/>
            <person name="Sieber C.M."/>
            <person name="Emerson J.B."/>
            <person name="Anantharaman K."/>
            <person name="Thomas B.C."/>
            <person name="Malmstrom R."/>
            <person name="Stieglmeier M."/>
            <person name="Klingl A."/>
            <person name="Woyke T."/>
            <person name="Ryan C.M."/>
            <person name="Banfield J.F."/>
        </authorList>
    </citation>
    <scope>NUCLEOTIDE SEQUENCE [LARGE SCALE GENOMIC DNA]</scope>
    <source>
        <strain evidence="2">CG23_combo_of_CG06-09_8_20_14_all_37_18</strain>
    </source>
</reference>
<dbReference type="InterPro" id="IPR012337">
    <property type="entry name" value="RNaseH-like_sf"/>
</dbReference>
<organism evidence="2 3">
    <name type="scientific">Candidatus Nealsonbacteria bacterium CG23_combo_of_CG06-09_8_20_14_all_37_18</name>
    <dbReference type="NCBI Taxonomy" id="1974720"/>
    <lineage>
        <taxon>Bacteria</taxon>
        <taxon>Candidatus Nealsoniibacteriota</taxon>
    </lineage>
</organism>
<evidence type="ECO:0000313" key="2">
    <source>
        <dbReference type="EMBL" id="PIP24301.1"/>
    </source>
</evidence>
<name>A0A2G9Z0Q5_9BACT</name>
<sequence length="525" mass="59648">MLKIRIVKSSPSSTSKFVQIVTRRGRKTTVVEHVGSGKTDEEIKRLCNIAEQKIEKKALSTGAKPLFPEMFDGINLATKPVGQDKTGNTSAKTKISNRGLRFFEIGAIEIKKVYHNLAYEYLSNYYEMLGFNGLRNDLAKDLAILRIVEPASKMRSIVLLSRYFNINYTKNMLFKNLGKIVTLKHRAECLAVKYANKKLKFDFSLVFYDVTTLYFECFQGDSLRKCGYSKDNKANQPQIMIGLVVNEDGFPLATQVFEGNTFEGKTMIPIVESLKKRFNMKTLTVVADSAMLSFENMANLKLAGINYIVGARLANLSPEKIKNISTAINKQENHIFKTQTANGMLLCDYSEKRASKDRSDRNKEVLKAKYQISNPALAVKRHRFVKEETKSVFVLNSALIEKAENLEGLKGYYTSLEGVEDSLVIARYRELWHVEKSFRIAKSDLSARPVYLRKRECIEAHILIVFLALCMAKAIELETKKSIKSVVDGLWEILDIEITDKETGQTFLKRMIQNPTPNSKTLDRK</sequence>
<dbReference type="Proteomes" id="UP000229952">
    <property type="component" value="Unassembled WGS sequence"/>
</dbReference>
<dbReference type="InterPro" id="IPR002559">
    <property type="entry name" value="Transposase_11"/>
</dbReference>
<dbReference type="SUPFAM" id="SSF53098">
    <property type="entry name" value="Ribonuclease H-like"/>
    <property type="match status" value="1"/>
</dbReference>
<dbReference type="NCBIfam" id="NF033559">
    <property type="entry name" value="transpos_IS1634"/>
    <property type="match status" value="1"/>
</dbReference>
<evidence type="ECO:0000259" key="1">
    <source>
        <dbReference type="Pfam" id="PF01609"/>
    </source>
</evidence>
<dbReference type="InterPro" id="IPR047654">
    <property type="entry name" value="IS1634_transpos"/>
</dbReference>
<evidence type="ECO:0000313" key="3">
    <source>
        <dbReference type="Proteomes" id="UP000229952"/>
    </source>
</evidence>
<proteinExistence type="predicted"/>
<comment type="caution">
    <text evidence="2">The sequence shown here is derived from an EMBL/GenBank/DDBJ whole genome shotgun (WGS) entry which is preliminary data.</text>
</comment>
<dbReference type="PANTHER" id="PTHR34614:SF2">
    <property type="entry name" value="TRANSPOSASE IS4-LIKE DOMAIN-CONTAINING PROTEIN"/>
    <property type="match status" value="1"/>
</dbReference>
<dbReference type="GO" id="GO:0004803">
    <property type="term" value="F:transposase activity"/>
    <property type="evidence" value="ECO:0007669"/>
    <property type="project" value="InterPro"/>
</dbReference>
<dbReference type="PANTHER" id="PTHR34614">
    <property type="match status" value="1"/>
</dbReference>
<dbReference type="AlphaFoldDB" id="A0A2G9Z0Q5"/>
<dbReference type="GO" id="GO:0003677">
    <property type="term" value="F:DNA binding"/>
    <property type="evidence" value="ECO:0007669"/>
    <property type="project" value="InterPro"/>
</dbReference>
<dbReference type="Pfam" id="PF01609">
    <property type="entry name" value="DDE_Tnp_1"/>
    <property type="match status" value="1"/>
</dbReference>
<dbReference type="EMBL" id="PCRQ01000034">
    <property type="protein sequence ID" value="PIP24301.1"/>
    <property type="molecule type" value="Genomic_DNA"/>
</dbReference>
<protein>
    <recommendedName>
        <fullName evidence="1">Transposase IS4-like domain-containing protein</fullName>
    </recommendedName>
</protein>
<feature type="domain" description="Transposase IS4-like" evidence="1">
    <location>
        <begin position="228"/>
        <end position="471"/>
    </location>
</feature>